<proteinExistence type="predicted"/>
<dbReference type="Proteomes" id="UP001596220">
    <property type="component" value="Unassembled WGS sequence"/>
</dbReference>
<accession>A0ABW1PBN6</accession>
<evidence type="ECO:0000256" key="1">
    <source>
        <dbReference type="SAM" id="MobiDB-lite"/>
    </source>
</evidence>
<feature type="compositionally biased region" description="Basic and acidic residues" evidence="1">
    <location>
        <begin position="1"/>
        <end position="11"/>
    </location>
</feature>
<feature type="compositionally biased region" description="Basic and acidic residues" evidence="1">
    <location>
        <begin position="59"/>
        <end position="73"/>
    </location>
</feature>
<evidence type="ECO:0000313" key="3">
    <source>
        <dbReference type="EMBL" id="MFC6092217.1"/>
    </source>
</evidence>
<sequence length="213" mass="23064">MHAHHSEPEKGVHRRAGRARQDPEEQAAVGGAEEVLRLQRSMGNAATSGMIASARGVRGMREAQEAQEAREAQDAAAHPVQRSAVDAVVNRPGSRLPADVRAEAEARTGVDLSDVRVHTDDAAARSAEDLGASAYTTGEDMVFTPGSFNWKTLLHEAEHVRQQREGSVEGTDQGDGTRLSHPSDRHERQAEQRADEALRDDPDLAHRHVLGKG</sequence>
<dbReference type="EMBL" id="JBHSQO010000026">
    <property type="protein sequence ID" value="MFC6092217.1"/>
    <property type="molecule type" value="Genomic_DNA"/>
</dbReference>
<feature type="region of interest" description="Disordered" evidence="1">
    <location>
        <begin position="57"/>
        <end position="82"/>
    </location>
</feature>
<evidence type="ECO:0000259" key="2">
    <source>
        <dbReference type="Pfam" id="PF13699"/>
    </source>
</evidence>
<dbReference type="InterPro" id="IPR025295">
    <property type="entry name" value="eCIS_core_dom"/>
</dbReference>
<dbReference type="RefSeq" id="WP_380638510.1">
    <property type="nucleotide sequence ID" value="NZ_JBHSQO010000026.1"/>
</dbReference>
<gene>
    <name evidence="3" type="ORF">ACFP3R_23350</name>
</gene>
<comment type="caution">
    <text evidence="3">The sequence shown here is derived from an EMBL/GenBank/DDBJ whole genome shotgun (WGS) entry which is preliminary data.</text>
</comment>
<keyword evidence="4" id="KW-1185">Reference proteome</keyword>
<evidence type="ECO:0000313" key="4">
    <source>
        <dbReference type="Proteomes" id="UP001596220"/>
    </source>
</evidence>
<feature type="region of interest" description="Disordered" evidence="1">
    <location>
        <begin position="1"/>
        <end position="34"/>
    </location>
</feature>
<dbReference type="Pfam" id="PF13699">
    <property type="entry name" value="eCIS_core"/>
    <property type="match status" value="1"/>
</dbReference>
<reference evidence="4" key="1">
    <citation type="journal article" date="2019" name="Int. J. Syst. Evol. Microbiol.">
        <title>The Global Catalogue of Microorganisms (GCM) 10K type strain sequencing project: providing services to taxonomists for standard genome sequencing and annotation.</title>
        <authorList>
            <consortium name="The Broad Institute Genomics Platform"/>
            <consortium name="The Broad Institute Genome Sequencing Center for Infectious Disease"/>
            <person name="Wu L."/>
            <person name="Ma J."/>
        </authorList>
    </citation>
    <scope>NUCLEOTIDE SEQUENCE [LARGE SCALE GENOMIC DNA]</scope>
    <source>
        <strain evidence="4">CGMCC 4.7246</strain>
    </source>
</reference>
<feature type="compositionally biased region" description="Basic and acidic residues" evidence="1">
    <location>
        <begin position="181"/>
        <end position="206"/>
    </location>
</feature>
<organism evidence="3 4">
    <name type="scientific">Saccharothrix lopnurensis</name>
    <dbReference type="NCBI Taxonomy" id="1670621"/>
    <lineage>
        <taxon>Bacteria</taxon>
        <taxon>Bacillati</taxon>
        <taxon>Actinomycetota</taxon>
        <taxon>Actinomycetes</taxon>
        <taxon>Pseudonocardiales</taxon>
        <taxon>Pseudonocardiaceae</taxon>
        <taxon>Saccharothrix</taxon>
    </lineage>
</organism>
<feature type="domain" description="eCIS core" evidence="2">
    <location>
        <begin position="96"/>
        <end position="166"/>
    </location>
</feature>
<feature type="region of interest" description="Disordered" evidence="1">
    <location>
        <begin position="160"/>
        <end position="213"/>
    </location>
</feature>
<name>A0ABW1PBN6_9PSEU</name>
<protein>
    <submittedName>
        <fullName evidence="3">DUF4157 domain-containing protein</fullName>
    </submittedName>
</protein>